<dbReference type="AlphaFoldDB" id="A0A839EYW4"/>
<dbReference type="NCBIfam" id="NF041518">
    <property type="entry name" value="choice_anch_Q"/>
    <property type="match status" value="1"/>
</dbReference>
<keyword evidence="3" id="KW-1185">Reference proteome</keyword>
<comment type="caution">
    <text evidence="2">The sequence shown here is derived from an EMBL/GenBank/DDBJ whole genome shotgun (WGS) entry which is preliminary data.</text>
</comment>
<evidence type="ECO:0000256" key="1">
    <source>
        <dbReference type="SAM" id="SignalP"/>
    </source>
</evidence>
<dbReference type="RefSeq" id="WP_182529474.1">
    <property type="nucleotide sequence ID" value="NZ_JACGXL010000001.1"/>
</dbReference>
<feature type="chain" id="PRO_5032691112" evidence="1">
    <location>
        <begin position="23"/>
        <end position="516"/>
    </location>
</feature>
<evidence type="ECO:0000313" key="3">
    <source>
        <dbReference type="Proteomes" id="UP000550401"/>
    </source>
</evidence>
<dbReference type="InterPro" id="IPR012334">
    <property type="entry name" value="Pectin_lyas_fold"/>
</dbReference>
<evidence type="ECO:0000313" key="2">
    <source>
        <dbReference type="EMBL" id="MBA8886388.1"/>
    </source>
</evidence>
<proteinExistence type="predicted"/>
<feature type="signal peptide" evidence="1">
    <location>
        <begin position="1"/>
        <end position="22"/>
    </location>
</feature>
<sequence length="516" mass="51880">MPSLRTVLIAGFVLLAPSFAFAATYVVTRTDDPAPGACAVGDCSLREAVLAANAAAGPDTIQLPAGALTITIGEIVVDQDLVIDGAGIGTTIVHHALPTLLHVEGAALALSNLAIDGPPLADDPPQAILAEAGASLVLNAVRVPVEGGGVTIQGGSGPTLDMRACDVDYAIVSSTDGTIDVADSRLGLLVLNQGEIDLHMQRTLIDAPAPSIVPAGIAIMTTGDVLVEDTEVAHARQGILVQGLPLSSLVFRRLHYHDGSAPLQVITPTAFTIEDSEFDDNTAIADFPGAIFAGNGAQANVFGTTFARNAGNGDTGGAVHLESGAHALIVNSTFSANTFTSAAAGAGARGAAIGLLGSSSNPPQLTLNHVTIVAPTFAPVGMEGSAIGVRGAPANSATIVFNSILRGSCRFESPLGGSLGNAHGNIEAPGHGCGLDDATNIEDASIASLALGALDDHGGPTPTYQPAANSIAIGAAIANFCLPSDQRGYLRPLADGCDVGAVEVDAIDRIFADGFQ</sequence>
<reference evidence="2 3" key="1">
    <citation type="submission" date="2020-07" db="EMBL/GenBank/DDBJ databases">
        <title>Genomic Encyclopedia of Type Strains, Phase IV (KMG-V): Genome sequencing to study the core and pangenomes of soil and plant-associated prokaryotes.</title>
        <authorList>
            <person name="Whitman W."/>
        </authorList>
    </citation>
    <scope>NUCLEOTIDE SEQUENCE [LARGE SCALE GENOMIC DNA]</scope>
    <source>
        <strain evidence="2 3">RH2WT43</strain>
    </source>
</reference>
<keyword evidence="1" id="KW-0732">Signal</keyword>
<dbReference type="Proteomes" id="UP000550401">
    <property type="component" value="Unassembled WGS sequence"/>
</dbReference>
<protein>
    <submittedName>
        <fullName evidence="2">CSLREA domain-containing protein</fullName>
    </submittedName>
</protein>
<dbReference type="InterPro" id="IPR011050">
    <property type="entry name" value="Pectin_lyase_fold/virulence"/>
</dbReference>
<organism evidence="2 3">
    <name type="scientific">Dokdonella fugitiva</name>
    <dbReference type="NCBI Taxonomy" id="328517"/>
    <lineage>
        <taxon>Bacteria</taxon>
        <taxon>Pseudomonadati</taxon>
        <taxon>Pseudomonadota</taxon>
        <taxon>Gammaproteobacteria</taxon>
        <taxon>Lysobacterales</taxon>
        <taxon>Rhodanobacteraceae</taxon>
        <taxon>Dokdonella</taxon>
    </lineage>
</organism>
<dbReference type="InterPro" id="IPR059226">
    <property type="entry name" value="Choice_anch_Q_dom"/>
</dbReference>
<name>A0A839EYW4_9GAMM</name>
<dbReference type="SUPFAM" id="SSF51126">
    <property type="entry name" value="Pectin lyase-like"/>
    <property type="match status" value="1"/>
</dbReference>
<accession>A0A839EYW4</accession>
<gene>
    <name evidence="2" type="ORF">FHW12_000579</name>
</gene>
<dbReference type="EMBL" id="JACGXL010000001">
    <property type="protein sequence ID" value="MBA8886388.1"/>
    <property type="molecule type" value="Genomic_DNA"/>
</dbReference>
<dbReference type="Gene3D" id="2.160.20.10">
    <property type="entry name" value="Single-stranded right-handed beta-helix, Pectin lyase-like"/>
    <property type="match status" value="1"/>
</dbReference>